<sequence>MELFPMLHSRSWLFAASVAALLHSCAAEVVLENNRYSGIVVAIDPNGILPIPEEQEQVIDGIKDVMTKASEAVFEATNHRAYFSDVKIVIPEDWSVQTDNYTSGSFESWRLSDIRIVNEGRHNSAPMTIPGGGCGIPGANMEVPLDYVTEQVVQAMYGETGRVMAAEWLKYRYGVYEEHGYPGDSLYPHAYLDVSSNQTRPTGCTNHEVLEGTWKNSNGQPCDVTTEDGGLDPGCRFTIDDTTSDYSIMYITHTSIPGVTHVCDAATHDPAIPTRHNILCNGKSIWDIIMQHADFADGNNPADESKPDTTPSFTIAMPSQPALYLIIDDNCGQKAGGEGTECPAKAVYTHLKETVRTLLTSSTTLPRMALRKYFYGFSGAFNNKDPLLPLDEIDVDNFMDFFPTLELERHDNITSPELALTKALDDIATSDFEGQVDIFLVQMIYTEEDGTEYPELLLEEVSVTGVLYGDTGYNPWMQELTQQTQGKFFFDPNHDVSDVDVPLLDLIPEFQIITLLQVDTLLDTEMVFEVYVDSGIGIDTTFTVEFTESGGEVTLTDSIGTDVPAELPSTVVPDAVEGKWSLTIKNTNNGMASIYVTSRPRPDTDQIEVKTWTSASSNGEVDLSAKGLVFYVSVTQGNIAIRDLEVTVRYYPGVGAATHLSVTLLDDGLGNPDVQKNDGIYSAYVTDFGSDADEKTIFFADVSVTVASPPLSPPQRIQLEEANEKNIMYLTNDYTKILPQDPFAVEPCCGSVAPDAIPVAVSRGLKGATSVVILNGPGNNPYDPPPSQVTGAAVSNTDQDGPLIQAGTVLVSLSWKAPGKDFTAGTVTGYEIWYSESKTQIVNDFTSCTLIQDDEYEGGKPVPGAYGSEQTVTIRLPKKVEEDAQYYLVVVGLDGVQRVSEFYLK</sequence>
<name>A0AAN9AHG7_HALRR</name>
<keyword evidence="4" id="KW-1185">Reference proteome</keyword>
<dbReference type="AlphaFoldDB" id="A0AAN9AHG7"/>
<proteinExistence type="predicted"/>
<keyword evidence="1" id="KW-0732">Signal</keyword>
<reference evidence="3 4" key="1">
    <citation type="submission" date="2023-11" db="EMBL/GenBank/DDBJ databases">
        <title>Halocaridina rubra genome assembly.</title>
        <authorList>
            <person name="Smith C."/>
        </authorList>
    </citation>
    <scope>NUCLEOTIDE SEQUENCE [LARGE SCALE GENOMIC DNA]</scope>
    <source>
        <strain evidence="3">EP-1</strain>
        <tissue evidence="3">Whole</tissue>
    </source>
</reference>
<dbReference type="EMBL" id="JAXCGZ010000028">
    <property type="protein sequence ID" value="KAK7086992.1"/>
    <property type="molecule type" value="Genomic_DNA"/>
</dbReference>
<feature type="signal peptide" evidence="1">
    <location>
        <begin position="1"/>
        <end position="27"/>
    </location>
</feature>
<feature type="chain" id="PRO_5042884242" description="Calcium-activated chloride channel N-terminal domain-containing protein" evidence="1">
    <location>
        <begin position="28"/>
        <end position="905"/>
    </location>
</feature>
<evidence type="ECO:0000256" key="1">
    <source>
        <dbReference type="SAM" id="SignalP"/>
    </source>
</evidence>
<dbReference type="Proteomes" id="UP001381693">
    <property type="component" value="Unassembled WGS sequence"/>
</dbReference>
<evidence type="ECO:0000313" key="3">
    <source>
        <dbReference type="EMBL" id="KAK7086992.1"/>
    </source>
</evidence>
<dbReference type="InterPro" id="IPR013642">
    <property type="entry name" value="CLCA_N"/>
</dbReference>
<gene>
    <name evidence="3" type="ORF">SK128_026654</name>
</gene>
<accession>A0AAN9AHG7</accession>
<dbReference type="Pfam" id="PF08434">
    <property type="entry name" value="CLCA"/>
    <property type="match status" value="1"/>
</dbReference>
<comment type="caution">
    <text evidence="3">The sequence shown here is derived from an EMBL/GenBank/DDBJ whole genome shotgun (WGS) entry which is preliminary data.</text>
</comment>
<evidence type="ECO:0000259" key="2">
    <source>
        <dbReference type="Pfam" id="PF08434"/>
    </source>
</evidence>
<protein>
    <recommendedName>
        <fullName evidence="2">Calcium-activated chloride channel N-terminal domain-containing protein</fullName>
    </recommendedName>
</protein>
<feature type="domain" description="Calcium-activated chloride channel N-terminal" evidence="2">
    <location>
        <begin position="29"/>
        <end position="297"/>
    </location>
</feature>
<evidence type="ECO:0000313" key="4">
    <source>
        <dbReference type="Proteomes" id="UP001381693"/>
    </source>
</evidence>
<organism evidence="3 4">
    <name type="scientific">Halocaridina rubra</name>
    <name type="common">Hawaiian red shrimp</name>
    <dbReference type="NCBI Taxonomy" id="373956"/>
    <lineage>
        <taxon>Eukaryota</taxon>
        <taxon>Metazoa</taxon>
        <taxon>Ecdysozoa</taxon>
        <taxon>Arthropoda</taxon>
        <taxon>Crustacea</taxon>
        <taxon>Multicrustacea</taxon>
        <taxon>Malacostraca</taxon>
        <taxon>Eumalacostraca</taxon>
        <taxon>Eucarida</taxon>
        <taxon>Decapoda</taxon>
        <taxon>Pleocyemata</taxon>
        <taxon>Caridea</taxon>
        <taxon>Atyoidea</taxon>
        <taxon>Atyidae</taxon>
        <taxon>Halocaridina</taxon>
    </lineage>
</organism>